<accession>A0A4Q0XM22</accession>
<comment type="caution">
    <text evidence="6">The sequence shown here is derived from an EMBL/GenBank/DDBJ whole genome shotgun (WGS) entry which is preliminary data.</text>
</comment>
<dbReference type="EMBL" id="PDKN01000011">
    <property type="protein sequence ID" value="RXJ54117.1"/>
    <property type="molecule type" value="Genomic_DNA"/>
</dbReference>
<evidence type="ECO:0000256" key="4">
    <source>
        <dbReference type="ARBA" id="ARBA00022801"/>
    </source>
</evidence>
<organism evidence="6 7">
    <name type="scientific">Candidatus Marinarcus aquaticus</name>
    <dbReference type="NCBI Taxonomy" id="2044504"/>
    <lineage>
        <taxon>Bacteria</taxon>
        <taxon>Pseudomonadati</taxon>
        <taxon>Campylobacterota</taxon>
        <taxon>Epsilonproteobacteria</taxon>
        <taxon>Campylobacterales</taxon>
        <taxon>Arcobacteraceae</taxon>
        <taxon>Candidatus Marinarcus</taxon>
    </lineage>
</organism>
<keyword evidence="3" id="KW-0540">Nuclease</keyword>
<keyword evidence="2" id="KW-0963">Cytoplasm</keyword>
<keyword evidence="4" id="KW-0378">Hydrolase</keyword>
<evidence type="ECO:0000313" key="6">
    <source>
        <dbReference type="EMBL" id="RXJ54117.1"/>
    </source>
</evidence>
<dbReference type="Pfam" id="PF02609">
    <property type="entry name" value="Exonuc_VII_S"/>
    <property type="match status" value="1"/>
</dbReference>
<keyword evidence="7" id="KW-1185">Reference proteome</keyword>
<dbReference type="GO" id="GO:0008855">
    <property type="term" value="F:exodeoxyribonuclease VII activity"/>
    <property type="evidence" value="ECO:0007669"/>
    <property type="project" value="InterPro"/>
</dbReference>
<dbReference type="GO" id="GO:0009318">
    <property type="term" value="C:exodeoxyribonuclease VII complex"/>
    <property type="evidence" value="ECO:0007669"/>
    <property type="project" value="InterPro"/>
</dbReference>
<name>A0A4Q0XM22_9BACT</name>
<dbReference type="InterPro" id="IPR037004">
    <property type="entry name" value="Exonuc_VII_ssu_sf"/>
</dbReference>
<protein>
    <submittedName>
        <fullName evidence="6">Exonuclease VII small subunit</fullName>
    </submittedName>
</protein>
<evidence type="ECO:0000256" key="3">
    <source>
        <dbReference type="ARBA" id="ARBA00022722"/>
    </source>
</evidence>
<gene>
    <name evidence="6" type="ORF">CRV04_12095</name>
</gene>
<dbReference type="GO" id="GO:0006308">
    <property type="term" value="P:DNA catabolic process"/>
    <property type="evidence" value="ECO:0007669"/>
    <property type="project" value="InterPro"/>
</dbReference>
<dbReference type="Gene3D" id="1.10.287.1040">
    <property type="entry name" value="Exonuclease VII, small subunit"/>
    <property type="match status" value="1"/>
</dbReference>
<dbReference type="SUPFAM" id="SSF116842">
    <property type="entry name" value="XseB-like"/>
    <property type="match status" value="1"/>
</dbReference>
<sequence>MSDTPVNEEEAVSFEKKLENSKALLNKLIDPEITLSDSVEVYKAGMKELSEAQKLLEEAKLEFEELNK</sequence>
<evidence type="ECO:0000256" key="1">
    <source>
        <dbReference type="ARBA" id="ARBA00009998"/>
    </source>
</evidence>
<dbReference type="InterPro" id="IPR003761">
    <property type="entry name" value="Exonuc_VII_S"/>
</dbReference>
<dbReference type="AlphaFoldDB" id="A0A4Q0XM22"/>
<proteinExistence type="inferred from homology"/>
<evidence type="ECO:0000256" key="2">
    <source>
        <dbReference type="ARBA" id="ARBA00022490"/>
    </source>
</evidence>
<evidence type="ECO:0000256" key="5">
    <source>
        <dbReference type="ARBA" id="ARBA00022839"/>
    </source>
</evidence>
<reference evidence="6 7" key="1">
    <citation type="submission" date="2017-10" db="EMBL/GenBank/DDBJ databases">
        <title>Genomics of the genus Arcobacter.</title>
        <authorList>
            <person name="Perez-Cataluna A."/>
            <person name="Figueras M.J."/>
        </authorList>
    </citation>
    <scope>NUCLEOTIDE SEQUENCE [LARGE SCALE GENOMIC DNA]</scope>
    <source>
        <strain evidence="6 7">CECT 8987</strain>
    </source>
</reference>
<comment type="similarity">
    <text evidence="1">Belongs to the XseB family.</text>
</comment>
<dbReference type="Proteomes" id="UP000290657">
    <property type="component" value="Unassembled WGS sequence"/>
</dbReference>
<dbReference type="OrthoDB" id="5349159at2"/>
<dbReference type="RefSeq" id="WP_128997121.1">
    <property type="nucleotide sequence ID" value="NZ_PDKN01000011.1"/>
</dbReference>
<keyword evidence="5 6" id="KW-0269">Exonuclease</keyword>
<evidence type="ECO:0000313" key="7">
    <source>
        <dbReference type="Proteomes" id="UP000290657"/>
    </source>
</evidence>